<dbReference type="GO" id="GO:0003677">
    <property type="term" value="F:DNA binding"/>
    <property type="evidence" value="ECO:0007669"/>
    <property type="project" value="UniProtKB-UniRule"/>
</dbReference>
<dbReference type="InterPro" id="IPR036388">
    <property type="entry name" value="WH-like_DNA-bd_sf"/>
</dbReference>
<evidence type="ECO:0000313" key="9">
    <source>
        <dbReference type="Proteomes" id="UP001240236"/>
    </source>
</evidence>
<dbReference type="CDD" id="cd15831">
    <property type="entry name" value="BTAD"/>
    <property type="match status" value="1"/>
</dbReference>
<comment type="similarity">
    <text evidence="1">Belongs to the AfsR/DnrI/RedD regulatory family.</text>
</comment>
<dbReference type="InterPro" id="IPR005158">
    <property type="entry name" value="BTAD"/>
</dbReference>
<dbReference type="EMBL" id="JAUSUZ010000001">
    <property type="protein sequence ID" value="MDQ0365040.1"/>
    <property type="molecule type" value="Genomic_DNA"/>
</dbReference>
<feature type="domain" description="OmpR/PhoB-type" evidence="7">
    <location>
        <begin position="5"/>
        <end position="107"/>
    </location>
</feature>
<proteinExistence type="inferred from homology"/>
<dbReference type="SUPFAM" id="SSF46894">
    <property type="entry name" value="C-terminal effector domain of the bipartite response regulators"/>
    <property type="match status" value="1"/>
</dbReference>
<dbReference type="SMART" id="SM01043">
    <property type="entry name" value="BTAD"/>
    <property type="match status" value="1"/>
</dbReference>
<dbReference type="Proteomes" id="UP001240236">
    <property type="component" value="Unassembled WGS sequence"/>
</dbReference>
<comment type="caution">
    <text evidence="8">The sequence shown here is derived from an EMBL/GenBank/DDBJ whole genome shotgun (WGS) entry which is preliminary data.</text>
</comment>
<feature type="region of interest" description="Disordered" evidence="6">
    <location>
        <begin position="266"/>
        <end position="296"/>
    </location>
</feature>
<sequence length="296" mass="32564">MTVEPQDPSHPGTRFAVLGPVRAWVGGAELDLGSPQQRGIMAMLAVREGAMVTTDEMIAGMWGDAPPRTALTTMRTYICRQRAMIERAGAGNDVRIDSASGGYALCLPRDALDLSHFTRHDARGAIAARHADWRTVTEEKSAALRLCHGQPLAGLPGPYAHIQRVRLEQQIMAARLELLHARVNLGQHREVLPELIALAAGHPLREDVQALLMTTLYAAGRVAEALMQYQRARRRIVDELGVEPSISLRQAHQRILVDDPSLAGAPLPATAPAHRRPPARPLPHRVVRRSHRRLPR</sequence>
<dbReference type="AlphaFoldDB" id="A0AAE4AVL6"/>
<dbReference type="SMART" id="SM00862">
    <property type="entry name" value="Trans_reg_C"/>
    <property type="match status" value="1"/>
</dbReference>
<dbReference type="InterPro" id="IPR016032">
    <property type="entry name" value="Sig_transdc_resp-reg_C-effctor"/>
</dbReference>
<dbReference type="InterPro" id="IPR001867">
    <property type="entry name" value="OmpR/PhoB-type_DNA-bd"/>
</dbReference>
<keyword evidence="9" id="KW-1185">Reference proteome</keyword>
<dbReference type="Gene3D" id="1.10.10.10">
    <property type="entry name" value="Winged helix-like DNA-binding domain superfamily/Winged helix DNA-binding domain"/>
    <property type="match status" value="1"/>
</dbReference>
<dbReference type="InterPro" id="IPR051677">
    <property type="entry name" value="AfsR-DnrI-RedD_regulator"/>
</dbReference>
<evidence type="ECO:0000256" key="1">
    <source>
        <dbReference type="ARBA" id="ARBA00005820"/>
    </source>
</evidence>
<keyword evidence="2" id="KW-0805">Transcription regulation</keyword>
<accession>A0AAE4AVL6</accession>
<dbReference type="Pfam" id="PF03704">
    <property type="entry name" value="BTAD"/>
    <property type="match status" value="1"/>
</dbReference>
<evidence type="ECO:0000259" key="7">
    <source>
        <dbReference type="PROSITE" id="PS51755"/>
    </source>
</evidence>
<evidence type="ECO:0000256" key="6">
    <source>
        <dbReference type="SAM" id="MobiDB-lite"/>
    </source>
</evidence>
<evidence type="ECO:0000313" key="8">
    <source>
        <dbReference type="EMBL" id="MDQ0365040.1"/>
    </source>
</evidence>
<dbReference type="PANTHER" id="PTHR35807">
    <property type="entry name" value="TRANSCRIPTIONAL REGULATOR REDD-RELATED"/>
    <property type="match status" value="1"/>
</dbReference>
<evidence type="ECO:0000256" key="4">
    <source>
        <dbReference type="ARBA" id="ARBA00023163"/>
    </source>
</evidence>
<dbReference type="PROSITE" id="PS51755">
    <property type="entry name" value="OMPR_PHOB"/>
    <property type="match status" value="1"/>
</dbReference>
<dbReference type="InterPro" id="IPR011990">
    <property type="entry name" value="TPR-like_helical_dom_sf"/>
</dbReference>
<feature type="compositionally biased region" description="Basic residues" evidence="6">
    <location>
        <begin position="273"/>
        <end position="296"/>
    </location>
</feature>
<gene>
    <name evidence="8" type="ORF">J2S42_001709</name>
</gene>
<keyword evidence="3 5" id="KW-0238">DNA-binding</keyword>
<reference evidence="8 9" key="1">
    <citation type="submission" date="2023-07" db="EMBL/GenBank/DDBJ databases">
        <title>Sequencing the genomes of 1000 actinobacteria strains.</title>
        <authorList>
            <person name="Klenk H.-P."/>
        </authorList>
    </citation>
    <scope>NUCLEOTIDE SEQUENCE [LARGE SCALE GENOMIC DNA]</scope>
    <source>
        <strain evidence="8 9">DSM 44709</strain>
    </source>
</reference>
<organism evidence="8 9">
    <name type="scientific">Catenuloplanes indicus</name>
    <dbReference type="NCBI Taxonomy" id="137267"/>
    <lineage>
        <taxon>Bacteria</taxon>
        <taxon>Bacillati</taxon>
        <taxon>Actinomycetota</taxon>
        <taxon>Actinomycetes</taxon>
        <taxon>Micromonosporales</taxon>
        <taxon>Micromonosporaceae</taxon>
        <taxon>Catenuloplanes</taxon>
    </lineage>
</organism>
<name>A0AAE4AVL6_9ACTN</name>
<dbReference type="GO" id="GO:0000160">
    <property type="term" value="P:phosphorelay signal transduction system"/>
    <property type="evidence" value="ECO:0007669"/>
    <property type="project" value="InterPro"/>
</dbReference>
<evidence type="ECO:0000256" key="5">
    <source>
        <dbReference type="PROSITE-ProRule" id="PRU01091"/>
    </source>
</evidence>
<evidence type="ECO:0000256" key="2">
    <source>
        <dbReference type="ARBA" id="ARBA00023015"/>
    </source>
</evidence>
<dbReference type="Gene3D" id="1.25.40.10">
    <property type="entry name" value="Tetratricopeptide repeat domain"/>
    <property type="match status" value="1"/>
</dbReference>
<feature type="DNA-binding region" description="OmpR/PhoB-type" evidence="5">
    <location>
        <begin position="5"/>
        <end position="107"/>
    </location>
</feature>
<dbReference type="RefSeq" id="WP_307237148.1">
    <property type="nucleotide sequence ID" value="NZ_JAUSUZ010000001.1"/>
</dbReference>
<dbReference type="SUPFAM" id="SSF48452">
    <property type="entry name" value="TPR-like"/>
    <property type="match status" value="1"/>
</dbReference>
<protein>
    <submittedName>
        <fullName evidence="8">DNA-binding SARP family transcriptional activator</fullName>
    </submittedName>
</protein>
<dbReference type="PANTHER" id="PTHR35807:SF1">
    <property type="entry name" value="TRANSCRIPTIONAL REGULATOR REDD"/>
    <property type="match status" value="1"/>
</dbReference>
<evidence type="ECO:0000256" key="3">
    <source>
        <dbReference type="ARBA" id="ARBA00023125"/>
    </source>
</evidence>
<keyword evidence="4" id="KW-0804">Transcription</keyword>
<dbReference type="GO" id="GO:0006355">
    <property type="term" value="P:regulation of DNA-templated transcription"/>
    <property type="evidence" value="ECO:0007669"/>
    <property type="project" value="InterPro"/>
</dbReference>